<accession>A0A4Z2GUE4</accession>
<evidence type="ECO:0000256" key="7">
    <source>
        <dbReference type="SAM" id="Coils"/>
    </source>
</evidence>
<evidence type="ECO:0000256" key="3">
    <source>
        <dbReference type="ARBA" id="ARBA00015002"/>
    </source>
</evidence>
<keyword evidence="4 6" id="KW-0143">Chaperone</keyword>
<evidence type="ECO:0000313" key="9">
    <source>
        <dbReference type="EMBL" id="TNN56971.1"/>
    </source>
</evidence>
<dbReference type="GO" id="GO:0007023">
    <property type="term" value="P:post-chaperonin tubulin folding pathway"/>
    <property type="evidence" value="ECO:0007669"/>
    <property type="project" value="UniProtKB-UniRule"/>
</dbReference>
<comment type="caution">
    <text evidence="9">The sequence shown here is derived from an EMBL/GenBank/DDBJ whole genome shotgun (WGS) entry which is preliminary data.</text>
</comment>
<evidence type="ECO:0000256" key="6">
    <source>
        <dbReference type="RuleBase" id="RU364030"/>
    </source>
</evidence>
<keyword evidence="7" id="KW-0175">Coiled coil</keyword>
<name>A0A4Z2GUE4_9TELE</name>
<keyword evidence="10" id="KW-1185">Reference proteome</keyword>
<protein>
    <recommendedName>
        <fullName evidence="3 6">Tubulin-specific chaperone A</fullName>
    </recommendedName>
</protein>
<comment type="subunit">
    <text evidence="5 6">Supercomplex made of cofactors A to E. Cofactors A and D function by capturing and stabilizing tubulin in a quasi-native conformation. Cofactor E binds to the cofactor D-tubulin complex; interaction with cofactor C then causes the release of tubulin polypeptides that are committed to the native state.</text>
</comment>
<feature type="compositionally biased region" description="Polar residues" evidence="8">
    <location>
        <begin position="52"/>
        <end position="62"/>
    </location>
</feature>
<gene>
    <name evidence="9" type="primary">TBCA</name>
    <name evidence="9" type="ORF">EYF80_032781</name>
</gene>
<dbReference type="AlphaFoldDB" id="A0A4Z2GUE4"/>
<dbReference type="PANTHER" id="PTHR21500">
    <property type="entry name" value="TUBULIN-SPECIFIC CHAPERONE A"/>
    <property type="match status" value="1"/>
</dbReference>
<evidence type="ECO:0000256" key="1">
    <source>
        <dbReference type="ARBA" id="ARBA00003046"/>
    </source>
</evidence>
<dbReference type="EMBL" id="SRLO01000416">
    <property type="protein sequence ID" value="TNN56971.1"/>
    <property type="molecule type" value="Genomic_DNA"/>
</dbReference>
<evidence type="ECO:0000313" key="10">
    <source>
        <dbReference type="Proteomes" id="UP000314294"/>
    </source>
</evidence>
<dbReference type="SUPFAM" id="SSF46988">
    <property type="entry name" value="Tubulin chaperone cofactor A"/>
    <property type="match status" value="1"/>
</dbReference>
<comment type="similarity">
    <text evidence="2 6">Belongs to the TBCA family.</text>
</comment>
<feature type="coiled-coil region" evidence="7">
    <location>
        <begin position="78"/>
        <end position="109"/>
    </location>
</feature>
<feature type="region of interest" description="Disordered" evidence="8">
    <location>
        <begin position="1"/>
        <end position="62"/>
    </location>
</feature>
<dbReference type="InterPro" id="IPR036126">
    <property type="entry name" value="TBCA_sf"/>
</dbReference>
<dbReference type="GO" id="GO:0005829">
    <property type="term" value="C:cytosol"/>
    <property type="evidence" value="ECO:0007669"/>
    <property type="project" value="TreeGrafter"/>
</dbReference>
<reference evidence="9 10" key="1">
    <citation type="submission" date="2019-03" db="EMBL/GenBank/DDBJ databases">
        <title>First draft genome of Liparis tanakae, snailfish: a comprehensive survey of snailfish specific genes.</title>
        <authorList>
            <person name="Kim W."/>
            <person name="Song I."/>
            <person name="Jeong J.-H."/>
            <person name="Kim D."/>
            <person name="Kim S."/>
            <person name="Ryu S."/>
            <person name="Song J.Y."/>
            <person name="Lee S.K."/>
        </authorList>
    </citation>
    <scope>NUCLEOTIDE SEQUENCE [LARGE SCALE GENOMIC DNA]</scope>
    <source>
        <tissue evidence="9">Muscle</tissue>
    </source>
</reference>
<proteinExistence type="inferred from homology"/>
<evidence type="ECO:0000256" key="8">
    <source>
        <dbReference type="SAM" id="MobiDB-lite"/>
    </source>
</evidence>
<comment type="function">
    <text evidence="1">Tubulin-folding protein; involved in the early step of the tubulin folding pathway.</text>
</comment>
<keyword evidence="6" id="KW-0963">Cytoplasm</keyword>
<dbReference type="Pfam" id="PF02970">
    <property type="entry name" value="TBCA"/>
    <property type="match status" value="1"/>
</dbReference>
<evidence type="ECO:0000256" key="4">
    <source>
        <dbReference type="ARBA" id="ARBA00023186"/>
    </source>
</evidence>
<keyword evidence="6" id="KW-0493">Microtubule</keyword>
<comment type="subcellular location">
    <subcellularLocation>
        <location evidence="6">Cytoplasm</location>
        <location evidence="6">Cytoskeleton</location>
    </subcellularLocation>
</comment>
<dbReference type="GO" id="GO:0048487">
    <property type="term" value="F:beta-tubulin binding"/>
    <property type="evidence" value="ECO:0007669"/>
    <property type="project" value="InterPro"/>
</dbReference>
<dbReference type="GO" id="GO:0007021">
    <property type="term" value="P:tubulin complex assembly"/>
    <property type="evidence" value="ECO:0007669"/>
    <property type="project" value="UniProtKB-UniRule"/>
</dbReference>
<evidence type="ECO:0000256" key="2">
    <source>
        <dbReference type="ARBA" id="ARBA00006806"/>
    </source>
</evidence>
<dbReference type="GO" id="GO:0005874">
    <property type="term" value="C:microtubule"/>
    <property type="evidence" value="ECO:0007669"/>
    <property type="project" value="UniProtKB-KW"/>
</dbReference>
<dbReference type="Gene3D" id="1.20.58.90">
    <property type="match status" value="1"/>
</dbReference>
<dbReference type="InterPro" id="IPR004226">
    <property type="entry name" value="TBCA"/>
</dbReference>
<dbReference type="PANTHER" id="PTHR21500:SF0">
    <property type="entry name" value="TUBULIN-SPECIFIC CHAPERONE A"/>
    <property type="match status" value="1"/>
</dbReference>
<dbReference type="Proteomes" id="UP000314294">
    <property type="component" value="Unassembled WGS sequence"/>
</dbReference>
<sequence>MKAPARAWRGGPICQGPVIKHEDGVGDVMSSFNAEGKEKKGEKTGSSTTPSNTDRSCISSTAMADPRIRQIKIKTGIVRRLAKEKISYVNEAKQQEEKVERMKAEKGDEYVLRKQIEVLQESHMMVPDCHRRLTVAHHDLSQLLETEEDLGESAEYKEARNILDSVKLEG</sequence>
<evidence type="ECO:0000256" key="5">
    <source>
        <dbReference type="ARBA" id="ARBA00026055"/>
    </source>
</evidence>
<dbReference type="OrthoDB" id="296187at2759"/>
<organism evidence="9 10">
    <name type="scientific">Liparis tanakae</name>
    <name type="common">Tanaka's snailfish</name>
    <dbReference type="NCBI Taxonomy" id="230148"/>
    <lineage>
        <taxon>Eukaryota</taxon>
        <taxon>Metazoa</taxon>
        <taxon>Chordata</taxon>
        <taxon>Craniata</taxon>
        <taxon>Vertebrata</taxon>
        <taxon>Euteleostomi</taxon>
        <taxon>Actinopterygii</taxon>
        <taxon>Neopterygii</taxon>
        <taxon>Teleostei</taxon>
        <taxon>Neoteleostei</taxon>
        <taxon>Acanthomorphata</taxon>
        <taxon>Eupercaria</taxon>
        <taxon>Perciformes</taxon>
        <taxon>Cottioidei</taxon>
        <taxon>Cottales</taxon>
        <taxon>Liparidae</taxon>
        <taxon>Liparis</taxon>
    </lineage>
</organism>
<keyword evidence="6" id="KW-0206">Cytoskeleton</keyword>
<dbReference type="FunFam" id="1.20.58.90:FF:000008">
    <property type="entry name" value="Tubulin-specific chaperone A"/>
    <property type="match status" value="1"/>
</dbReference>